<dbReference type="AlphaFoldDB" id="A0A8R1IIP3"/>
<reference evidence="3" key="1">
    <citation type="submission" date="2010-08" db="EMBL/GenBank/DDBJ databases">
        <authorList>
            <consortium name="Caenorhabditis japonica Sequencing Consortium"/>
            <person name="Wilson R.K."/>
        </authorList>
    </citation>
    <scope>NUCLEOTIDE SEQUENCE [LARGE SCALE GENOMIC DNA]</scope>
    <source>
        <strain evidence="3">DF5081</strain>
    </source>
</reference>
<evidence type="ECO:0000313" key="3">
    <source>
        <dbReference type="Proteomes" id="UP000005237"/>
    </source>
</evidence>
<keyword evidence="1" id="KW-0472">Membrane</keyword>
<feature type="transmembrane region" description="Helical" evidence="1">
    <location>
        <begin position="12"/>
        <end position="32"/>
    </location>
</feature>
<organism evidence="2 3">
    <name type="scientific">Caenorhabditis japonica</name>
    <dbReference type="NCBI Taxonomy" id="281687"/>
    <lineage>
        <taxon>Eukaryota</taxon>
        <taxon>Metazoa</taxon>
        <taxon>Ecdysozoa</taxon>
        <taxon>Nematoda</taxon>
        <taxon>Chromadorea</taxon>
        <taxon>Rhabditida</taxon>
        <taxon>Rhabditina</taxon>
        <taxon>Rhabditomorpha</taxon>
        <taxon>Rhabditoidea</taxon>
        <taxon>Rhabditidae</taxon>
        <taxon>Peloderinae</taxon>
        <taxon>Caenorhabditis</taxon>
    </lineage>
</organism>
<evidence type="ECO:0000313" key="2">
    <source>
        <dbReference type="EnsemblMetazoa" id="CJA32146.1"/>
    </source>
</evidence>
<keyword evidence="1" id="KW-0812">Transmembrane</keyword>
<sequence>MPDSPLISSSLFYHSCRAFFSVILMTTIRLFLADDVLQHSSSSSRHLYKPSIRLSGLDKLVVMWIRMGRMERRLCYVYPMNVTIFVG</sequence>
<dbReference type="Proteomes" id="UP000005237">
    <property type="component" value="Unassembled WGS sequence"/>
</dbReference>
<keyword evidence="3" id="KW-1185">Reference proteome</keyword>
<evidence type="ECO:0000256" key="1">
    <source>
        <dbReference type="SAM" id="Phobius"/>
    </source>
</evidence>
<name>A0A8R1IIP3_CAEJA</name>
<protein>
    <submittedName>
        <fullName evidence="2">Uncharacterized protein</fullName>
    </submittedName>
</protein>
<accession>A0A8R1IIP3</accession>
<proteinExistence type="predicted"/>
<keyword evidence="1" id="KW-1133">Transmembrane helix</keyword>
<reference evidence="2" key="2">
    <citation type="submission" date="2022-06" db="UniProtKB">
        <authorList>
            <consortium name="EnsemblMetazoa"/>
        </authorList>
    </citation>
    <scope>IDENTIFICATION</scope>
    <source>
        <strain evidence="2">DF5081</strain>
    </source>
</reference>
<dbReference type="EnsemblMetazoa" id="CJA32146.1">
    <property type="protein sequence ID" value="CJA32146.1"/>
    <property type="gene ID" value="WBGene00207993"/>
</dbReference>